<dbReference type="EMBL" id="JAUHHV010000006">
    <property type="protein sequence ID" value="KAK1421447.1"/>
    <property type="molecule type" value="Genomic_DNA"/>
</dbReference>
<dbReference type="Proteomes" id="UP001229421">
    <property type="component" value="Unassembled WGS sequence"/>
</dbReference>
<evidence type="ECO:0000313" key="2">
    <source>
        <dbReference type="Proteomes" id="UP001229421"/>
    </source>
</evidence>
<protein>
    <submittedName>
        <fullName evidence="1">Uncharacterized protein</fullName>
    </submittedName>
</protein>
<sequence>MWFTAFREDCVSGEQLQAFLRDRRFQEKLKGKFYRKGSGGTNNGIAKAMAMRVVQYQPFNAETCICDKRVGVLVPRTYTIQNQTIHPLLFCF</sequence>
<keyword evidence="2" id="KW-1185">Reference proteome</keyword>
<evidence type="ECO:0000313" key="1">
    <source>
        <dbReference type="EMBL" id="KAK1421447.1"/>
    </source>
</evidence>
<name>A0AAD8KEH4_TARER</name>
<gene>
    <name evidence="1" type="ORF">QVD17_23785</name>
</gene>
<proteinExistence type="predicted"/>
<dbReference type="AlphaFoldDB" id="A0AAD8KEH4"/>
<accession>A0AAD8KEH4</accession>
<comment type="caution">
    <text evidence="1">The sequence shown here is derived from an EMBL/GenBank/DDBJ whole genome shotgun (WGS) entry which is preliminary data.</text>
</comment>
<organism evidence="1 2">
    <name type="scientific">Tagetes erecta</name>
    <name type="common">African marigold</name>
    <dbReference type="NCBI Taxonomy" id="13708"/>
    <lineage>
        <taxon>Eukaryota</taxon>
        <taxon>Viridiplantae</taxon>
        <taxon>Streptophyta</taxon>
        <taxon>Embryophyta</taxon>
        <taxon>Tracheophyta</taxon>
        <taxon>Spermatophyta</taxon>
        <taxon>Magnoliopsida</taxon>
        <taxon>eudicotyledons</taxon>
        <taxon>Gunneridae</taxon>
        <taxon>Pentapetalae</taxon>
        <taxon>asterids</taxon>
        <taxon>campanulids</taxon>
        <taxon>Asterales</taxon>
        <taxon>Asteraceae</taxon>
        <taxon>Asteroideae</taxon>
        <taxon>Heliantheae alliance</taxon>
        <taxon>Tageteae</taxon>
        <taxon>Tagetes</taxon>
    </lineage>
</organism>
<reference evidence="1" key="1">
    <citation type="journal article" date="2023" name="bioRxiv">
        <title>Improved chromosome-level genome assembly for marigold (Tagetes erecta).</title>
        <authorList>
            <person name="Jiang F."/>
            <person name="Yuan L."/>
            <person name="Wang S."/>
            <person name="Wang H."/>
            <person name="Xu D."/>
            <person name="Wang A."/>
            <person name="Fan W."/>
        </authorList>
    </citation>
    <scope>NUCLEOTIDE SEQUENCE</scope>
    <source>
        <strain evidence="1">WSJ</strain>
        <tissue evidence="1">Leaf</tissue>
    </source>
</reference>